<accession>A0A847J810</accession>
<protein>
    <submittedName>
        <fullName evidence="2">Uncharacterized protein</fullName>
    </submittedName>
</protein>
<gene>
    <name evidence="2" type="ORF">GX453_10075</name>
</gene>
<keyword evidence="1" id="KW-0472">Membrane</keyword>
<reference evidence="2 3" key="1">
    <citation type="journal article" date="2020" name="Biotechnol. Biofuels">
        <title>New insights from the biogas microbiome by comprehensive genome-resolved metagenomics of nearly 1600 species originating from multiple anaerobic digesters.</title>
        <authorList>
            <person name="Campanaro S."/>
            <person name="Treu L."/>
            <person name="Rodriguez-R L.M."/>
            <person name="Kovalovszki A."/>
            <person name="Ziels R.M."/>
            <person name="Maus I."/>
            <person name="Zhu X."/>
            <person name="Kougias P.G."/>
            <person name="Basile A."/>
            <person name="Luo G."/>
            <person name="Schluter A."/>
            <person name="Konstantinidis K.T."/>
            <person name="Angelidaki I."/>
        </authorList>
    </citation>
    <scope>NUCLEOTIDE SEQUENCE [LARGE SCALE GENOMIC DNA]</scope>
    <source>
        <strain evidence="2">AS27yjCOA_61</strain>
    </source>
</reference>
<evidence type="ECO:0000313" key="3">
    <source>
        <dbReference type="Proteomes" id="UP000559962"/>
    </source>
</evidence>
<dbReference type="Proteomes" id="UP000559962">
    <property type="component" value="Unassembled WGS sequence"/>
</dbReference>
<sequence length="151" mass="17173">MLKYLFIKNVKTDDDFRKYQLLSLSVIIVAAVIFVIYGACNTTSPWLTARIFNILWLVLGVAGFVTVYVRAVLKQLNNPKLLRAKRIEATDERRAQLVKKTLEEIGIGMFVLVVGVLVFSPKSEITVTIPKLYIAGVLMLVVLYFFCRTRK</sequence>
<keyword evidence="1" id="KW-0812">Transmembrane</keyword>
<keyword evidence="1" id="KW-1133">Transmembrane helix</keyword>
<feature type="transmembrane region" description="Helical" evidence="1">
    <location>
        <begin position="21"/>
        <end position="39"/>
    </location>
</feature>
<evidence type="ECO:0000313" key="2">
    <source>
        <dbReference type="EMBL" id="NLH36344.1"/>
    </source>
</evidence>
<comment type="caution">
    <text evidence="2">The sequence shown here is derived from an EMBL/GenBank/DDBJ whole genome shotgun (WGS) entry which is preliminary data.</text>
</comment>
<dbReference type="EMBL" id="JAAYVO010000138">
    <property type="protein sequence ID" value="NLH36344.1"/>
    <property type="molecule type" value="Genomic_DNA"/>
</dbReference>
<feature type="transmembrane region" description="Helical" evidence="1">
    <location>
        <begin position="101"/>
        <end position="119"/>
    </location>
</feature>
<feature type="transmembrane region" description="Helical" evidence="1">
    <location>
        <begin position="51"/>
        <end position="73"/>
    </location>
</feature>
<proteinExistence type="predicted"/>
<feature type="transmembrane region" description="Helical" evidence="1">
    <location>
        <begin position="125"/>
        <end position="147"/>
    </location>
</feature>
<organism evidence="2 3">
    <name type="scientific">Pseudolactococcus chungangensis</name>
    <dbReference type="NCBI Taxonomy" id="451457"/>
    <lineage>
        <taxon>Bacteria</taxon>
        <taxon>Bacillati</taxon>
        <taxon>Bacillota</taxon>
        <taxon>Bacilli</taxon>
        <taxon>Lactobacillales</taxon>
        <taxon>Streptococcaceae</taxon>
        <taxon>Pseudolactococcus</taxon>
    </lineage>
</organism>
<evidence type="ECO:0000256" key="1">
    <source>
        <dbReference type="SAM" id="Phobius"/>
    </source>
</evidence>
<name>A0A847J810_9LACT</name>
<dbReference type="AlphaFoldDB" id="A0A847J810"/>